<keyword evidence="7" id="KW-0411">Iron-sulfur</keyword>
<gene>
    <name evidence="10" type="ORF">JQC93_19885</name>
</gene>
<dbReference type="InterPro" id="IPR006058">
    <property type="entry name" value="2Fe2S_fd_BS"/>
</dbReference>
<keyword evidence="3" id="KW-0001">2Fe-2S</keyword>
<accession>A0ABS2HRB6</accession>
<dbReference type="EMBL" id="JAFEUM010000014">
    <property type="protein sequence ID" value="MBM7038642.1"/>
    <property type="molecule type" value="Genomic_DNA"/>
</dbReference>
<name>A0ABS2HRB6_9VIBR</name>
<keyword evidence="4" id="KW-0479">Metal-binding</keyword>
<dbReference type="PANTHER" id="PTHR43112:SF3">
    <property type="entry name" value="FERREDOXIN-2, CHLOROPLASTIC"/>
    <property type="match status" value="1"/>
</dbReference>
<proteinExistence type="inferred from homology"/>
<dbReference type="RefSeq" id="WP_205160069.1">
    <property type="nucleotide sequence ID" value="NZ_JAFEUM010000014.1"/>
</dbReference>
<evidence type="ECO:0000256" key="3">
    <source>
        <dbReference type="ARBA" id="ARBA00022714"/>
    </source>
</evidence>
<dbReference type="Gene3D" id="3.10.20.30">
    <property type="match status" value="1"/>
</dbReference>
<evidence type="ECO:0000256" key="8">
    <source>
        <dbReference type="ARBA" id="ARBA00034078"/>
    </source>
</evidence>
<comment type="cofactor">
    <cofactor evidence="8">
        <name>[2Fe-2S] cluster</name>
        <dbReference type="ChEBI" id="CHEBI:190135"/>
    </cofactor>
</comment>
<comment type="caution">
    <text evidence="10">The sequence shown here is derived from an EMBL/GenBank/DDBJ whole genome shotgun (WGS) entry which is preliminary data.</text>
</comment>
<dbReference type="PROSITE" id="PS00197">
    <property type="entry name" value="2FE2S_FER_1"/>
    <property type="match status" value="1"/>
</dbReference>
<dbReference type="Pfam" id="PF00111">
    <property type="entry name" value="Fer2"/>
    <property type="match status" value="1"/>
</dbReference>
<dbReference type="SUPFAM" id="SSF54292">
    <property type="entry name" value="2Fe-2S ferredoxin-like"/>
    <property type="match status" value="1"/>
</dbReference>
<evidence type="ECO:0000256" key="7">
    <source>
        <dbReference type="ARBA" id="ARBA00023014"/>
    </source>
</evidence>
<protein>
    <submittedName>
        <fullName evidence="10">2Fe-2S iron-sulfur cluster binding domain-containing protein</fullName>
    </submittedName>
</protein>
<evidence type="ECO:0000256" key="5">
    <source>
        <dbReference type="ARBA" id="ARBA00022982"/>
    </source>
</evidence>
<evidence type="ECO:0000256" key="1">
    <source>
        <dbReference type="ARBA" id="ARBA00007874"/>
    </source>
</evidence>
<dbReference type="Proteomes" id="UP000809621">
    <property type="component" value="Unassembled WGS sequence"/>
</dbReference>
<keyword evidence="6" id="KW-0408">Iron</keyword>
<dbReference type="PROSITE" id="PS51085">
    <property type="entry name" value="2FE2S_FER_2"/>
    <property type="match status" value="1"/>
</dbReference>
<keyword evidence="11" id="KW-1185">Reference proteome</keyword>
<dbReference type="PANTHER" id="PTHR43112">
    <property type="entry name" value="FERREDOXIN"/>
    <property type="match status" value="1"/>
</dbReference>
<evidence type="ECO:0000256" key="2">
    <source>
        <dbReference type="ARBA" id="ARBA00022448"/>
    </source>
</evidence>
<dbReference type="InterPro" id="IPR001041">
    <property type="entry name" value="2Fe-2S_ferredoxin-type"/>
</dbReference>
<feature type="domain" description="2Fe-2S ferredoxin-type" evidence="9">
    <location>
        <begin position="6"/>
        <end position="92"/>
    </location>
</feature>
<sequence>MKDTIHTITILPKRIEFKASSEQTILDAALEQGINLPHRCQIGACSSCLCKRVSGKISYTLEPMLTSSEQEQGWTFICLAQAQSDVVIDFSD</sequence>
<keyword evidence="5" id="KW-0249">Electron transport</keyword>
<evidence type="ECO:0000313" key="10">
    <source>
        <dbReference type="EMBL" id="MBM7038642.1"/>
    </source>
</evidence>
<evidence type="ECO:0000313" key="11">
    <source>
        <dbReference type="Proteomes" id="UP000809621"/>
    </source>
</evidence>
<dbReference type="CDD" id="cd00207">
    <property type="entry name" value="fer2"/>
    <property type="match status" value="1"/>
</dbReference>
<dbReference type="InterPro" id="IPR012675">
    <property type="entry name" value="Beta-grasp_dom_sf"/>
</dbReference>
<reference evidence="10 11" key="1">
    <citation type="submission" date="2021-02" db="EMBL/GenBank/DDBJ databases">
        <authorList>
            <person name="Park J.-S."/>
        </authorList>
    </citation>
    <scope>NUCLEOTIDE SEQUENCE [LARGE SCALE GENOMIC DNA]</scope>
    <source>
        <strain evidence="10 11">188UL20-2</strain>
    </source>
</reference>
<evidence type="ECO:0000256" key="4">
    <source>
        <dbReference type="ARBA" id="ARBA00022723"/>
    </source>
</evidence>
<keyword evidence="2" id="KW-0813">Transport</keyword>
<organism evidence="10 11">
    <name type="scientific">Vibrio ulleungensis</name>
    <dbReference type="NCBI Taxonomy" id="2807619"/>
    <lineage>
        <taxon>Bacteria</taxon>
        <taxon>Pseudomonadati</taxon>
        <taxon>Pseudomonadota</taxon>
        <taxon>Gammaproteobacteria</taxon>
        <taxon>Vibrionales</taxon>
        <taxon>Vibrionaceae</taxon>
        <taxon>Vibrio</taxon>
    </lineage>
</organism>
<evidence type="ECO:0000256" key="6">
    <source>
        <dbReference type="ARBA" id="ARBA00023004"/>
    </source>
</evidence>
<evidence type="ECO:0000259" key="9">
    <source>
        <dbReference type="PROSITE" id="PS51085"/>
    </source>
</evidence>
<comment type="similarity">
    <text evidence="1">Belongs to the 2Fe2S plant-type ferredoxin family.</text>
</comment>
<dbReference type="InterPro" id="IPR036010">
    <property type="entry name" value="2Fe-2S_ferredoxin-like_sf"/>
</dbReference>